<evidence type="ECO:0000313" key="2">
    <source>
        <dbReference type="EMBL" id="CUS09931.1"/>
    </source>
</evidence>
<organism evidence="2 3">
    <name type="scientific">Tuber aestivum</name>
    <name type="common">summer truffle</name>
    <dbReference type="NCBI Taxonomy" id="59557"/>
    <lineage>
        <taxon>Eukaryota</taxon>
        <taxon>Fungi</taxon>
        <taxon>Dikarya</taxon>
        <taxon>Ascomycota</taxon>
        <taxon>Pezizomycotina</taxon>
        <taxon>Pezizomycetes</taxon>
        <taxon>Pezizales</taxon>
        <taxon>Tuberaceae</taxon>
        <taxon>Tuber</taxon>
    </lineage>
</organism>
<dbReference type="Proteomes" id="UP001412239">
    <property type="component" value="Unassembled WGS sequence"/>
</dbReference>
<sequence length="358" mass="39571">MVSPRTPIIKRYGPSKSAGTRADLIHKRFEPGLINTRLITNGAEEFGGYLGGGEMGGNDFDTEPEEDEVVTEEVLLQRALEAIRRAESRGEPVEMGEREWQAWMRHQVMEQEIEKRVMARERERERERERGIQWEMMEVERQRQLDQRKPSPARSERNHRSPSVSRTRNGSETRNRSRSGAGPYGLGVGNAGEPGFPGDGNFPPMGYGYSSSANSSPKISHSSATSSSRLDRPYSRQSRDSRMIASSELEHHIPPRYARDIDPRVAVPVYSTTSSYEASISPSPSFVEPASTPSRHRRSNSISRNVGSTPSFPPGASYYPGTHPSIPASLSVSGLVGSDREDSSSGGGGVRSRVRRGL</sequence>
<dbReference type="AlphaFoldDB" id="A0A292PT08"/>
<feature type="compositionally biased region" description="Basic and acidic residues" evidence="1">
    <location>
        <begin position="138"/>
        <end position="159"/>
    </location>
</feature>
<accession>A0A292PT08</accession>
<evidence type="ECO:0000256" key="1">
    <source>
        <dbReference type="SAM" id="MobiDB-lite"/>
    </source>
</evidence>
<proteinExistence type="predicted"/>
<feature type="compositionally biased region" description="Gly residues" evidence="1">
    <location>
        <begin position="182"/>
        <end position="198"/>
    </location>
</feature>
<feature type="region of interest" description="Disordered" evidence="1">
    <location>
        <begin position="138"/>
        <end position="358"/>
    </location>
</feature>
<feature type="compositionally biased region" description="Basic and acidic residues" evidence="1">
    <location>
        <begin position="229"/>
        <end position="263"/>
    </location>
</feature>
<feature type="compositionally biased region" description="Polar residues" evidence="1">
    <location>
        <begin position="209"/>
        <end position="228"/>
    </location>
</feature>
<reference evidence="2" key="1">
    <citation type="submission" date="2015-10" db="EMBL/GenBank/DDBJ databases">
        <authorList>
            <person name="Regsiter A."/>
            <person name="william w."/>
        </authorList>
    </citation>
    <scope>NUCLEOTIDE SEQUENCE</scope>
    <source>
        <strain evidence="2">Montdore</strain>
    </source>
</reference>
<keyword evidence="3" id="KW-1185">Reference proteome</keyword>
<protein>
    <submittedName>
        <fullName evidence="2">Uncharacterized protein</fullName>
    </submittedName>
</protein>
<feature type="compositionally biased region" description="Low complexity" evidence="1">
    <location>
        <begin position="270"/>
        <end position="285"/>
    </location>
</feature>
<evidence type="ECO:0000313" key="3">
    <source>
        <dbReference type="Proteomes" id="UP001412239"/>
    </source>
</evidence>
<gene>
    <name evidence="2" type="ORF">GSTUAT00005976001</name>
</gene>
<name>A0A292PT08_9PEZI</name>
<dbReference type="EMBL" id="LN891063">
    <property type="protein sequence ID" value="CUS09931.1"/>
    <property type="molecule type" value="Genomic_DNA"/>
</dbReference>